<dbReference type="AlphaFoldDB" id="A0A2S3R4U4"/>
<comment type="caution">
    <text evidence="2">The sequence shown here is derived from an EMBL/GenBank/DDBJ whole genome shotgun (WGS) entry which is preliminary data.</text>
</comment>
<dbReference type="Proteomes" id="UP000237466">
    <property type="component" value="Unassembled WGS sequence"/>
</dbReference>
<evidence type="ECO:0000256" key="1">
    <source>
        <dbReference type="SAM" id="Phobius"/>
    </source>
</evidence>
<feature type="transmembrane region" description="Helical" evidence="1">
    <location>
        <begin position="73"/>
        <end position="95"/>
    </location>
</feature>
<dbReference type="RefSeq" id="WP_103170982.1">
    <property type="nucleotide sequence ID" value="NZ_PDFX01000398.1"/>
</dbReference>
<evidence type="ECO:0000313" key="3">
    <source>
        <dbReference type="Proteomes" id="UP000237466"/>
    </source>
</evidence>
<name>A0A2S3R4U4_VIBVL</name>
<dbReference type="InterPro" id="IPR019670">
    <property type="entry name" value="DUF2523"/>
</dbReference>
<gene>
    <name evidence="2" type="ORF">CRN52_07925</name>
</gene>
<evidence type="ECO:0008006" key="4">
    <source>
        <dbReference type="Google" id="ProtNLM"/>
    </source>
</evidence>
<feature type="transmembrane region" description="Helical" evidence="1">
    <location>
        <begin position="30"/>
        <end position="53"/>
    </location>
</feature>
<dbReference type="Pfam" id="PF10734">
    <property type="entry name" value="DUF2523"/>
    <property type="match status" value="1"/>
</dbReference>
<sequence length="105" mass="12057">MLDWFVDRWNDFIDFTYRVVMTVFDALKDVLFWLVESLLDLVIFAIDGMGNMFNGLDFTQYINALPPETKQMLALTGISDAMSMVVACILIRILLQLIPFVRLGS</sequence>
<proteinExistence type="predicted"/>
<protein>
    <recommendedName>
        <fullName evidence="4">DUF2523 domain-containing protein</fullName>
    </recommendedName>
</protein>
<accession>A0A2S3R4U4</accession>
<keyword evidence="1" id="KW-1133">Transmembrane helix</keyword>
<keyword evidence="1" id="KW-0812">Transmembrane</keyword>
<dbReference type="EMBL" id="PDGH01000066">
    <property type="protein sequence ID" value="POB48706.1"/>
    <property type="molecule type" value="Genomic_DNA"/>
</dbReference>
<organism evidence="2 3">
    <name type="scientific">Vibrio vulnificus</name>
    <dbReference type="NCBI Taxonomy" id="672"/>
    <lineage>
        <taxon>Bacteria</taxon>
        <taxon>Pseudomonadati</taxon>
        <taxon>Pseudomonadota</taxon>
        <taxon>Gammaproteobacteria</taxon>
        <taxon>Vibrionales</taxon>
        <taxon>Vibrionaceae</taxon>
        <taxon>Vibrio</taxon>
    </lineage>
</organism>
<evidence type="ECO:0000313" key="2">
    <source>
        <dbReference type="EMBL" id="POB48706.1"/>
    </source>
</evidence>
<keyword evidence="1" id="KW-0472">Membrane</keyword>
<reference evidence="2 3" key="1">
    <citation type="journal article" date="2018" name="Front. Microbiol.">
        <title>Phylogeny of Vibrio vulnificus from the Analysis of the Core-Genome: Implications for Intra-Species Taxonomy.</title>
        <authorList>
            <person name="Roig F.J."/>
            <person name="Gonzalez-Candelas F."/>
            <person name="Sanjuan E."/>
            <person name="Fouz B."/>
            <person name="Feil E.J."/>
            <person name="Llorens C."/>
            <person name="Baker-Austin C."/>
            <person name="Oliver J.D."/>
            <person name="Danin-Poleg Y."/>
            <person name="Gibas C.J."/>
            <person name="Kashi Y."/>
            <person name="Gulig P.A."/>
            <person name="Morrison S.S."/>
            <person name="Amaro C."/>
        </authorList>
    </citation>
    <scope>NUCLEOTIDE SEQUENCE [LARGE SCALE GENOMIC DNA]</scope>
    <source>
        <strain evidence="2 3">CECT4608</strain>
    </source>
</reference>